<evidence type="ECO:0000313" key="2">
    <source>
        <dbReference type="EMBL" id="KAK8086221.1"/>
    </source>
</evidence>
<proteinExistence type="predicted"/>
<keyword evidence="1" id="KW-0175">Coiled coil</keyword>
<accession>A0ABR1WSU4</accession>
<reference evidence="2 3" key="1">
    <citation type="submission" date="2023-01" db="EMBL/GenBank/DDBJ databases">
        <title>Analysis of 21 Apiospora genomes using comparative genomics revels a genus with tremendous synthesis potential of carbohydrate active enzymes and secondary metabolites.</title>
        <authorList>
            <person name="Sorensen T."/>
        </authorList>
    </citation>
    <scope>NUCLEOTIDE SEQUENCE [LARGE SCALE GENOMIC DNA]</scope>
    <source>
        <strain evidence="2 3">CBS 135458</strain>
    </source>
</reference>
<dbReference type="EMBL" id="JAQQWL010000002">
    <property type="protein sequence ID" value="KAK8086221.1"/>
    <property type="molecule type" value="Genomic_DNA"/>
</dbReference>
<comment type="caution">
    <text evidence="2">The sequence shown here is derived from an EMBL/GenBank/DDBJ whole genome shotgun (WGS) entry which is preliminary data.</text>
</comment>
<feature type="coiled-coil region" evidence="1">
    <location>
        <begin position="51"/>
        <end position="78"/>
    </location>
</feature>
<sequence length="199" mass="23472">MGYYETVDVSRSGQPGFVRAHSYHHHHHRPNHREHKHKCFDDCCGVPLSEYNRLLAQVQSYQAKNEKLKADKEKLKSSFADNDQLKDDNERLEWDKYYLSQNVSAEIGKNDAFKQRIKALEKDVIDRGHELHEKKADVRGLKRDVGILNTKLDVCKDHYNRATQVIKSRDRGIQNRDEIIREQNNTIQQLQRLLHEFRG</sequence>
<organism evidence="2 3">
    <name type="scientific">Apiospora phragmitis</name>
    <dbReference type="NCBI Taxonomy" id="2905665"/>
    <lineage>
        <taxon>Eukaryota</taxon>
        <taxon>Fungi</taxon>
        <taxon>Dikarya</taxon>
        <taxon>Ascomycota</taxon>
        <taxon>Pezizomycotina</taxon>
        <taxon>Sordariomycetes</taxon>
        <taxon>Xylariomycetidae</taxon>
        <taxon>Amphisphaeriales</taxon>
        <taxon>Apiosporaceae</taxon>
        <taxon>Apiospora</taxon>
    </lineage>
</organism>
<dbReference type="Proteomes" id="UP001480595">
    <property type="component" value="Unassembled WGS sequence"/>
</dbReference>
<evidence type="ECO:0000256" key="1">
    <source>
        <dbReference type="SAM" id="Coils"/>
    </source>
</evidence>
<keyword evidence="3" id="KW-1185">Reference proteome</keyword>
<protein>
    <submittedName>
        <fullName evidence="2">Uncharacterized protein</fullName>
    </submittedName>
</protein>
<dbReference type="RefSeq" id="XP_066720745.1">
    <property type="nucleotide sequence ID" value="XM_066852604.1"/>
</dbReference>
<name>A0ABR1WSU4_9PEZI</name>
<gene>
    <name evidence="2" type="ORF">PG994_001195</name>
</gene>
<evidence type="ECO:0000313" key="3">
    <source>
        <dbReference type="Proteomes" id="UP001480595"/>
    </source>
</evidence>
<dbReference type="GeneID" id="92085667"/>